<keyword evidence="2" id="KW-0540">Nuclease</keyword>
<dbReference type="InterPro" id="IPR049468">
    <property type="entry name" value="Restrct_endonuc-II-like_dom"/>
</dbReference>
<gene>
    <name evidence="2" type="ORF">PROPJV5_2062</name>
</gene>
<evidence type="ECO:0000313" key="3">
    <source>
        <dbReference type="Proteomes" id="UP000265962"/>
    </source>
</evidence>
<dbReference type="AlphaFoldDB" id="A0A375I4R7"/>
<keyword evidence="2" id="KW-0255">Endonuclease</keyword>
<organism evidence="2 3">
    <name type="scientific">Propionibacterium ruminifibrarum</name>
    <dbReference type="NCBI Taxonomy" id="1962131"/>
    <lineage>
        <taxon>Bacteria</taxon>
        <taxon>Bacillati</taxon>
        <taxon>Actinomycetota</taxon>
        <taxon>Actinomycetes</taxon>
        <taxon>Propionibacteriales</taxon>
        <taxon>Propionibacteriaceae</taxon>
        <taxon>Propionibacterium</taxon>
    </lineage>
</organism>
<name>A0A375I4R7_9ACTN</name>
<dbReference type="Pfam" id="PF18741">
    <property type="entry name" value="MTES_1575"/>
    <property type="match status" value="1"/>
</dbReference>
<protein>
    <submittedName>
        <fullName evidence="2">Restriction endonuclease type II-like</fullName>
    </submittedName>
</protein>
<keyword evidence="2" id="KW-0378">Hydrolase</keyword>
<dbReference type="EMBL" id="OMOH01000008">
    <property type="protein sequence ID" value="SPF69096.1"/>
    <property type="molecule type" value="Genomic_DNA"/>
</dbReference>
<sequence>MLRSAGLTGWRTNVAVCGFHLDVAWVRFRVAVEVDGYEFHSGSATFESDRLRDQQLQAQGWAVVRVTWCQLDENPEKVITTVRRILRRHGWACQN</sequence>
<accession>A0A375I4R7</accession>
<keyword evidence="3" id="KW-1185">Reference proteome</keyword>
<dbReference type="InterPro" id="IPR011335">
    <property type="entry name" value="Restrct_endonuc-II-like"/>
</dbReference>
<proteinExistence type="predicted"/>
<feature type="domain" description="Restriction endonuclease type II-like" evidence="1">
    <location>
        <begin position="2"/>
        <end position="84"/>
    </location>
</feature>
<dbReference type="Proteomes" id="UP000265962">
    <property type="component" value="Unassembled WGS sequence"/>
</dbReference>
<dbReference type="Gene3D" id="3.40.960.10">
    <property type="entry name" value="VSR Endonuclease"/>
    <property type="match status" value="1"/>
</dbReference>
<evidence type="ECO:0000313" key="2">
    <source>
        <dbReference type="EMBL" id="SPF69096.1"/>
    </source>
</evidence>
<evidence type="ECO:0000259" key="1">
    <source>
        <dbReference type="Pfam" id="PF18741"/>
    </source>
</evidence>
<dbReference type="SUPFAM" id="SSF52980">
    <property type="entry name" value="Restriction endonuclease-like"/>
    <property type="match status" value="1"/>
</dbReference>
<dbReference type="GO" id="GO:0004519">
    <property type="term" value="F:endonuclease activity"/>
    <property type="evidence" value="ECO:0007669"/>
    <property type="project" value="UniProtKB-KW"/>
</dbReference>
<reference evidence="3" key="1">
    <citation type="submission" date="2018-02" db="EMBL/GenBank/DDBJ databases">
        <authorList>
            <person name="Hornung B."/>
        </authorList>
    </citation>
    <scope>NUCLEOTIDE SEQUENCE [LARGE SCALE GENOMIC DNA]</scope>
</reference>